<dbReference type="AlphaFoldDB" id="A0A0B6YUA2"/>
<feature type="transmembrane region" description="Helical" evidence="5">
    <location>
        <begin position="106"/>
        <end position="127"/>
    </location>
</feature>
<protein>
    <recommendedName>
        <fullName evidence="6">TMEM205-like domain-containing protein</fullName>
    </recommendedName>
</protein>
<feature type="transmembrane region" description="Helical" evidence="5">
    <location>
        <begin position="139"/>
        <end position="164"/>
    </location>
</feature>
<sequence>INIFCFESNTLGTFIMTGISRVSNNFDALRMHHFQFFAMVVVICFTSFLLYPSRRRVDSSNALYSMLHLGSFSANFGAQLWVTLVAGLTMFYSLPRHLFGKVQSRLFPMFFLWSLVCSAITLSTFLAKHPLDTWDHAHYIQGVSLIVCFLTAAVNSIAVSPLIVSAMLKTFKMEVEAGVIDVVGYADLKELKKNPMYAQSYRMFRRCHGASAMLVVSSLTANTVYLYFLTSLCLPL</sequence>
<feature type="transmembrane region" description="Helical" evidence="5">
    <location>
        <begin position="209"/>
        <end position="228"/>
    </location>
</feature>
<organism evidence="7">
    <name type="scientific">Arion vulgaris</name>
    <dbReference type="NCBI Taxonomy" id="1028688"/>
    <lineage>
        <taxon>Eukaryota</taxon>
        <taxon>Metazoa</taxon>
        <taxon>Spiralia</taxon>
        <taxon>Lophotrochozoa</taxon>
        <taxon>Mollusca</taxon>
        <taxon>Gastropoda</taxon>
        <taxon>Heterobranchia</taxon>
        <taxon>Euthyneura</taxon>
        <taxon>Panpulmonata</taxon>
        <taxon>Eupulmonata</taxon>
        <taxon>Stylommatophora</taxon>
        <taxon>Helicina</taxon>
        <taxon>Arionoidea</taxon>
        <taxon>Arionidae</taxon>
        <taxon>Arion</taxon>
    </lineage>
</organism>
<name>A0A0B6YUA2_9EUPU</name>
<dbReference type="EMBL" id="HACG01012501">
    <property type="protein sequence ID" value="CEK59366.1"/>
    <property type="molecule type" value="Transcribed_RNA"/>
</dbReference>
<feature type="transmembrane region" description="Helical" evidence="5">
    <location>
        <begin position="34"/>
        <end position="52"/>
    </location>
</feature>
<dbReference type="PANTHER" id="PTHR23241">
    <property type="entry name" value="LATE EMBRYOGENESIS ABUNDANT PLANTS LEA-RELATED"/>
    <property type="match status" value="1"/>
</dbReference>
<evidence type="ECO:0000259" key="6">
    <source>
        <dbReference type="Pfam" id="PF13664"/>
    </source>
</evidence>
<dbReference type="GO" id="GO:0016020">
    <property type="term" value="C:membrane"/>
    <property type="evidence" value="ECO:0007669"/>
    <property type="project" value="UniProtKB-SubCell"/>
</dbReference>
<feature type="transmembrane region" description="Helical" evidence="5">
    <location>
        <begin position="72"/>
        <end position="94"/>
    </location>
</feature>
<dbReference type="InterPro" id="IPR025423">
    <property type="entry name" value="TMEM205-like"/>
</dbReference>
<proteinExistence type="predicted"/>
<evidence type="ECO:0000256" key="1">
    <source>
        <dbReference type="ARBA" id="ARBA00004370"/>
    </source>
</evidence>
<accession>A0A0B6YUA2</accession>
<evidence type="ECO:0000256" key="2">
    <source>
        <dbReference type="ARBA" id="ARBA00022692"/>
    </source>
</evidence>
<keyword evidence="3 5" id="KW-1133">Transmembrane helix</keyword>
<feature type="non-terminal residue" evidence="7">
    <location>
        <position position="1"/>
    </location>
</feature>
<evidence type="ECO:0000256" key="5">
    <source>
        <dbReference type="SAM" id="Phobius"/>
    </source>
</evidence>
<evidence type="ECO:0000313" key="7">
    <source>
        <dbReference type="EMBL" id="CEK59366.1"/>
    </source>
</evidence>
<reference evidence="7" key="1">
    <citation type="submission" date="2014-12" db="EMBL/GenBank/DDBJ databases">
        <title>Insight into the proteome of Arion vulgaris.</title>
        <authorList>
            <person name="Aradska J."/>
            <person name="Bulat T."/>
            <person name="Smidak R."/>
            <person name="Sarate P."/>
            <person name="Gangsoo J."/>
            <person name="Sialana F."/>
            <person name="Bilban M."/>
            <person name="Lubec G."/>
        </authorList>
    </citation>
    <scope>NUCLEOTIDE SEQUENCE</scope>
    <source>
        <tissue evidence="7">Skin</tissue>
    </source>
</reference>
<keyword evidence="4 5" id="KW-0472">Membrane</keyword>
<evidence type="ECO:0000256" key="3">
    <source>
        <dbReference type="ARBA" id="ARBA00022989"/>
    </source>
</evidence>
<evidence type="ECO:0000256" key="4">
    <source>
        <dbReference type="ARBA" id="ARBA00023136"/>
    </source>
</evidence>
<gene>
    <name evidence="7" type="primary">ORF36090</name>
</gene>
<dbReference type="InterPro" id="IPR053009">
    <property type="entry name" value="Xanthocillin_Biosynth-Assoc"/>
</dbReference>
<comment type="subcellular location">
    <subcellularLocation>
        <location evidence="1">Membrane</location>
    </subcellularLocation>
</comment>
<feature type="domain" description="TMEM205-like" evidence="6">
    <location>
        <begin position="71"/>
        <end position="169"/>
    </location>
</feature>
<dbReference type="Pfam" id="PF13664">
    <property type="entry name" value="DUF4149"/>
    <property type="match status" value="1"/>
</dbReference>
<keyword evidence="2 5" id="KW-0812">Transmembrane</keyword>
<dbReference type="PANTHER" id="PTHR23241:SF102">
    <property type="entry name" value="LD23009P"/>
    <property type="match status" value="1"/>
</dbReference>